<protein>
    <submittedName>
        <fullName evidence="2">Uncharacterized protein</fullName>
    </submittedName>
</protein>
<keyword evidence="3" id="KW-1185">Reference proteome</keyword>
<evidence type="ECO:0000313" key="2">
    <source>
        <dbReference type="EMBL" id="PIK57771.1"/>
    </source>
</evidence>
<gene>
    <name evidence="2" type="ORF">BSL78_05297</name>
</gene>
<name>A0A2G8LBZ4_STIJA</name>
<sequence>MTEIKSCEDHIKVHRDTKNKSSSSSSRCEDSLNSCFSQASMHEGSPDFTLSSDDCNKSRTSERNGKGAGSKADTSLTSYNPTRRWADKGSGETKVDTATASLRPTTQIAPLTMDNLLTKSLETTLKEKIALNSAAGHDWLIETNLRLEEGKDQQNGKTTDTVDDVDAVLIDGQADEQKSSTGTLQIHNSLIEHEQPEKHQQIQQDTESLQEREEQNAAVIDTDDVDAAMNTDGRSDEQKCSTGILRIHDNDKYTNHIEEHDQPEMHRRVHSDEQISCESFEEQEMDTPEETSTDAALDIDDEMIFDCTTVEQTCTMQTSRTTDTKSYREYEQNERPQTLKSNSSEPTTPREQSNTIPSPVFATFGLTGVPQDIMLDIPKLCRQLSGERKEITVLNHQHPRLGDWSIHKQLRPKRVCLTSECLPSDRPPRSL</sequence>
<organism evidence="2 3">
    <name type="scientific">Stichopus japonicus</name>
    <name type="common">Sea cucumber</name>
    <dbReference type="NCBI Taxonomy" id="307972"/>
    <lineage>
        <taxon>Eukaryota</taxon>
        <taxon>Metazoa</taxon>
        <taxon>Echinodermata</taxon>
        <taxon>Eleutherozoa</taxon>
        <taxon>Echinozoa</taxon>
        <taxon>Holothuroidea</taxon>
        <taxon>Aspidochirotacea</taxon>
        <taxon>Aspidochirotida</taxon>
        <taxon>Stichopodidae</taxon>
        <taxon>Apostichopus</taxon>
    </lineage>
</organism>
<feature type="compositionally biased region" description="Basic and acidic residues" evidence="1">
    <location>
        <begin position="322"/>
        <end position="334"/>
    </location>
</feature>
<evidence type="ECO:0000313" key="3">
    <source>
        <dbReference type="Proteomes" id="UP000230750"/>
    </source>
</evidence>
<accession>A0A2G8LBZ4</accession>
<evidence type="ECO:0000256" key="1">
    <source>
        <dbReference type="SAM" id="MobiDB-lite"/>
    </source>
</evidence>
<dbReference type="AlphaFoldDB" id="A0A2G8LBZ4"/>
<feature type="compositionally biased region" description="Basic and acidic residues" evidence="1">
    <location>
        <begin position="84"/>
        <end position="95"/>
    </location>
</feature>
<feature type="compositionally biased region" description="Polar residues" evidence="1">
    <location>
        <begin position="72"/>
        <end position="81"/>
    </location>
</feature>
<comment type="caution">
    <text evidence="2">The sequence shown here is derived from an EMBL/GenBank/DDBJ whole genome shotgun (WGS) entry which is preliminary data.</text>
</comment>
<feature type="region of interest" description="Disordered" evidence="1">
    <location>
        <begin position="192"/>
        <end position="240"/>
    </location>
</feature>
<feature type="compositionally biased region" description="Polar residues" evidence="1">
    <location>
        <begin position="31"/>
        <end position="40"/>
    </location>
</feature>
<feature type="compositionally biased region" description="Basic and acidic residues" evidence="1">
    <location>
        <begin position="54"/>
        <end position="65"/>
    </location>
</feature>
<dbReference type="EMBL" id="MRZV01000132">
    <property type="protein sequence ID" value="PIK57771.1"/>
    <property type="molecule type" value="Genomic_DNA"/>
</dbReference>
<feature type="region of interest" description="Disordered" evidence="1">
    <location>
        <begin position="315"/>
        <end position="358"/>
    </location>
</feature>
<reference evidence="2 3" key="1">
    <citation type="journal article" date="2017" name="PLoS Biol.">
        <title>The sea cucumber genome provides insights into morphological evolution and visceral regeneration.</title>
        <authorList>
            <person name="Zhang X."/>
            <person name="Sun L."/>
            <person name="Yuan J."/>
            <person name="Sun Y."/>
            <person name="Gao Y."/>
            <person name="Zhang L."/>
            <person name="Li S."/>
            <person name="Dai H."/>
            <person name="Hamel J.F."/>
            <person name="Liu C."/>
            <person name="Yu Y."/>
            <person name="Liu S."/>
            <person name="Lin W."/>
            <person name="Guo K."/>
            <person name="Jin S."/>
            <person name="Xu P."/>
            <person name="Storey K.B."/>
            <person name="Huan P."/>
            <person name="Zhang T."/>
            <person name="Zhou Y."/>
            <person name="Zhang J."/>
            <person name="Lin C."/>
            <person name="Li X."/>
            <person name="Xing L."/>
            <person name="Huo D."/>
            <person name="Sun M."/>
            <person name="Wang L."/>
            <person name="Mercier A."/>
            <person name="Li F."/>
            <person name="Yang H."/>
            <person name="Xiang J."/>
        </authorList>
    </citation>
    <scope>NUCLEOTIDE SEQUENCE [LARGE SCALE GENOMIC DNA]</scope>
    <source>
        <strain evidence="2">Shaxun</strain>
        <tissue evidence="2">Muscle</tissue>
    </source>
</reference>
<dbReference type="Proteomes" id="UP000230750">
    <property type="component" value="Unassembled WGS sequence"/>
</dbReference>
<proteinExistence type="predicted"/>
<feature type="region of interest" description="Disordered" evidence="1">
    <location>
        <begin position="1"/>
        <end position="97"/>
    </location>
</feature>
<feature type="compositionally biased region" description="Polar residues" evidence="1">
    <location>
        <begin position="335"/>
        <end position="357"/>
    </location>
</feature>
<feature type="compositionally biased region" description="Basic and acidic residues" evidence="1">
    <location>
        <begin position="1"/>
        <end position="19"/>
    </location>
</feature>